<reference evidence="1 2" key="1">
    <citation type="submission" date="2006-02" db="EMBL/GenBank/DDBJ databases">
        <authorList>
            <person name="Waterbury J."/>
            <person name="Ferriera S."/>
            <person name="Johnson J."/>
            <person name="Kravitz S."/>
            <person name="Halpern A."/>
            <person name="Remington K."/>
            <person name="Beeson K."/>
            <person name="Tran B."/>
            <person name="Rogers Y.-H."/>
            <person name="Friedman R."/>
            <person name="Venter J.C."/>
        </authorList>
    </citation>
    <scope>NUCLEOTIDE SEQUENCE [LARGE SCALE GENOMIC DNA]</scope>
    <source>
        <strain evidence="1 2">Nb-231</strain>
    </source>
</reference>
<dbReference type="Proteomes" id="UP000003374">
    <property type="component" value="Unassembled WGS sequence"/>
</dbReference>
<accession>A4BV14</accession>
<evidence type="ECO:0000313" key="2">
    <source>
        <dbReference type="Proteomes" id="UP000003374"/>
    </source>
</evidence>
<dbReference type="AlphaFoldDB" id="A4BV14"/>
<dbReference type="STRING" id="314278.NB231_13941"/>
<protein>
    <submittedName>
        <fullName evidence="1">Uncharacterized protein</fullName>
    </submittedName>
</protein>
<sequence>MENGHVGRPRLLLDRVRDRIRFKQYGIRIDWAYVAWIRRFILFSWQAASNREGSAAGNCWANREIQRD</sequence>
<keyword evidence="2" id="KW-1185">Reference proteome</keyword>
<proteinExistence type="predicted"/>
<comment type="caution">
    <text evidence="1">The sequence shown here is derived from an EMBL/GenBank/DDBJ whole genome shotgun (WGS) entry which is preliminary data.</text>
</comment>
<gene>
    <name evidence="1" type="ORF">NB231_13941</name>
</gene>
<name>A4BV14_9GAMM</name>
<evidence type="ECO:0000313" key="1">
    <source>
        <dbReference type="EMBL" id="EAR20435.1"/>
    </source>
</evidence>
<dbReference type="EMBL" id="AAOF01000022">
    <property type="protein sequence ID" value="EAR20435.1"/>
    <property type="molecule type" value="Genomic_DNA"/>
</dbReference>
<dbReference type="HOGENOM" id="CLU_2789709_0_0_6"/>
<organism evidence="1 2">
    <name type="scientific">Nitrococcus mobilis Nb-231</name>
    <dbReference type="NCBI Taxonomy" id="314278"/>
    <lineage>
        <taxon>Bacteria</taxon>
        <taxon>Pseudomonadati</taxon>
        <taxon>Pseudomonadota</taxon>
        <taxon>Gammaproteobacteria</taxon>
        <taxon>Chromatiales</taxon>
        <taxon>Ectothiorhodospiraceae</taxon>
        <taxon>Nitrococcus</taxon>
    </lineage>
</organism>